<protein>
    <submittedName>
        <fullName evidence="2">Uncharacterized protein</fullName>
    </submittedName>
</protein>
<dbReference type="Proteomes" id="UP001146120">
    <property type="component" value="Unassembled WGS sequence"/>
</dbReference>
<proteinExistence type="predicted"/>
<comment type="caution">
    <text evidence="2">The sequence shown here is derived from an EMBL/GenBank/DDBJ whole genome shotgun (WGS) entry which is preliminary data.</text>
</comment>
<evidence type="ECO:0000313" key="2">
    <source>
        <dbReference type="EMBL" id="DBA04259.1"/>
    </source>
</evidence>
<dbReference type="AlphaFoldDB" id="A0AAV2ZH93"/>
<name>A0AAV2ZH93_9STRA</name>
<gene>
    <name evidence="2" type="ORF">N0F65_009494</name>
</gene>
<feature type="non-terminal residue" evidence="2">
    <location>
        <position position="1"/>
    </location>
</feature>
<evidence type="ECO:0000256" key="1">
    <source>
        <dbReference type="SAM" id="MobiDB-lite"/>
    </source>
</evidence>
<feature type="region of interest" description="Disordered" evidence="1">
    <location>
        <begin position="132"/>
        <end position="169"/>
    </location>
</feature>
<dbReference type="EMBL" id="DAKRPA010000010">
    <property type="protein sequence ID" value="DBA04259.1"/>
    <property type="molecule type" value="Genomic_DNA"/>
</dbReference>
<evidence type="ECO:0000313" key="3">
    <source>
        <dbReference type="Proteomes" id="UP001146120"/>
    </source>
</evidence>
<accession>A0AAV2ZH93</accession>
<reference evidence="2" key="2">
    <citation type="journal article" date="2023" name="Microbiol Resour">
        <title>Decontamination and Annotation of the Draft Genome Sequence of the Oomycete Lagenidium giganteum ARSEF 373.</title>
        <authorList>
            <person name="Morgan W.R."/>
            <person name="Tartar A."/>
        </authorList>
    </citation>
    <scope>NUCLEOTIDE SEQUENCE</scope>
    <source>
        <strain evidence="2">ARSEF 373</strain>
    </source>
</reference>
<reference evidence="2" key="1">
    <citation type="submission" date="2022-11" db="EMBL/GenBank/DDBJ databases">
        <authorList>
            <person name="Morgan W.R."/>
            <person name="Tartar A."/>
        </authorList>
    </citation>
    <scope>NUCLEOTIDE SEQUENCE</scope>
    <source>
        <strain evidence="2">ARSEF 373</strain>
    </source>
</reference>
<keyword evidence="3" id="KW-1185">Reference proteome</keyword>
<sequence>RPKSARFKLKNTTRWRRARPNQQQQRARKHLQPYRLLRLPLQPLSTPTARTAIDHGMTFASVVSCKRISARETSRTARCFQRTSHSKGPSQIATARTIETRRTIANMADHLKDEGLSLRLVLLPKSKIRSIQSGRSTPAALATSHTKPSGLRLRKREKEPSWLAGKMKSPLKRLALSPCKLPTPRATPRR</sequence>
<organism evidence="2 3">
    <name type="scientific">Lagenidium giganteum</name>
    <dbReference type="NCBI Taxonomy" id="4803"/>
    <lineage>
        <taxon>Eukaryota</taxon>
        <taxon>Sar</taxon>
        <taxon>Stramenopiles</taxon>
        <taxon>Oomycota</taxon>
        <taxon>Peronosporomycetes</taxon>
        <taxon>Pythiales</taxon>
        <taxon>Pythiaceae</taxon>
    </lineage>
</organism>